<dbReference type="EMBL" id="LXQA010001851">
    <property type="protein sequence ID" value="MCH81076.1"/>
    <property type="molecule type" value="Genomic_DNA"/>
</dbReference>
<accession>A0A392M1D2</accession>
<evidence type="ECO:0000313" key="2">
    <source>
        <dbReference type="Proteomes" id="UP000265520"/>
    </source>
</evidence>
<keyword evidence="2" id="KW-1185">Reference proteome</keyword>
<proteinExistence type="predicted"/>
<protein>
    <submittedName>
        <fullName evidence="1">Uncharacterized protein</fullName>
    </submittedName>
</protein>
<dbReference type="AlphaFoldDB" id="A0A392M1D2"/>
<reference evidence="1 2" key="1">
    <citation type="journal article" date="2018" name="Front. Plant Sci.">
        <title>Red Clover (Trifolium pratense) and Zigzag Clover (T. medium) - A Picture of Genomic Similarities and Differences.</title>
        <authorList>
            <person name="Dluhosova J."/>
            <person name="Istvanek J."/>
            <person name="Nedelnik J."/>
            <person name="Repkova J."/>
        </authorList>
    </citation>
    <scope>NUCLEOTIDE SEQUENCE [LARGE SCALE GENOMIC DNA]</scope>
    <source>
        <strain evidence="2">cv. 10/8</strain>
        <tissue evidence="1">Leaf</tissue>
    </source>
</reference>
<dbReference type="Proteomes" id="UP000265520">
    <property type="component" value="Unassembled WGS sequence"/>
</dbReference>
<sequence>VEERFGDVDVGIKKTAGSNVGAGYADWDSNSHINEGQSVVGMDEGWSEKLSDGEASVLGGETNPAISNEKPMGFDHQVGVAEIRTNALRRVCVGVSEQQVERECLLTKSIEKDGDKDCFPRVAEVDGDKTTIICEDSSESSSDTIETKETCIAGTVDKEASVETGEEVDVIPQDQKK</sequence>
<evidence type="ECO:0000313" key="1">
    <source>
        <dbReference type="EMBL" id="MCH81076.1"/>
    </source>
</evidence>
<gene>
    <name evidence="1" type="ORF">A2U01_0001855</name>
</gene>
<feature type="non-terminal residue" evidence="1">
    <location>
        <position position="1"/>
    </location>
</feature>
<organism evidence="1 2">
    <name type="scientific">Trifolium medium</name>
    <dbReference type="NCBI Taxonomy" id="97028"/>
    <lineage>
        <taxon>Eukaryota</taxon>
        <taxon>Viridiplantae</taxon>
        <taxon>Streptophyta</taxon>
        <taxon>Embryophyta</taxon>
        <taxon>Tracheophyta</taxon>
        <taxon>Spermatophyta</taxon>
        <taxon>Magnoliopsida</taxon>
        <taxon>eudicotyledons</taxon>
        <taxon>Gunneridae</taxon>
        <taxon>Pentapetalae</taxon>
        <taxon>rosids</taxon>
        <taxon>fabids</taxon>
        <taxon>Fabales</taxon>
        <taxon>Fabaceae</taxon>
        <taxon>Papilionoideae</taxon>
        <taxon>50 kb inversion clade</taxon>
        <taxon>NPAAA clade</taxon>
        <taxon>Hologalegina</taxon>
        <taxon>IRL clade</taxon>
        <taxon>Trifolieae</taxon>
        <taxon>Trifolium</taxon>
    </lineage>
</organism>
<comment type="caution">
    <text evidence="1">The sequence shown here is derived from an EMBL/GenBank/DDBJ whole genome shotgun (WGS) entry which is preliminary data.</text>
</comment>
<name>A0A392M1D2_9FABA</name>